<dbReference type="Proteomes" id="UP000799428">
    <property type="component" value="Unassembled WGS sequence"/>
</dbReference>
<dbReference type="AlphaFoldDB" id="A0A6G1KFS7"/>
<sequence>MLYFPMLHLFIGVYCAMVYLFYADMYFFTFVWVDTKVAVGVRVTVMGGDVGRRCGEEDRMGRLRLGLGLWMD</sequence>
<proteinExistence type="predicted"/>
<evidence type="ECO:0000256" key="1">
    <source>
        <dbReference type="SAM" id="Phobius"/>
    </source>
</evidence>
<dbReference type="EMBL" id="MU005767">
    <property type="protein sequence ID" value="KAF2711483.1"/>
    <property type="molecule type" value="Genomic_DNA"/>
</dbReference>
<feature type="transmembrane region" description="Helical" evidence="1">
    <location>
        <begin position="6"/>
        <end position="33"/>
    </location>
</feature>
<name>A0A6G1KFS7_9PLEO</name>
<evidence type="ECO:0000313" key="3">
    <source>
        <dbReference type="Proteomes" id="UP000799428"/>
    </source>
</evidence>
<gene>
    <name evidence="2" type="ORF">K504DRAFT_221356</name>
</gene>
<keyword evidence="1" id="KW-1133">Transmembrane helix</keyword>
<evidence type="ECO:0000313" key="2">
    <source>
        <dbReference type="EMBL" id="KAF2711483.1"/>
    </source>
</evidence>
<keyword evidence="1" id="KW-0812">Transmembrane</keyword>
<keyword evidence="1" id="KW-0472">Membrane</keyword>
<protein>
    <submittedName>
        <fullName evidence="2">Uncharacterized protein</fullName>
    </submittedName>
</protein>
<accession>A0A6G1KFS7</accession>
<keyword evidence="3" id="KW-1185">Reference proteome</keyword>
<reference evidence="2" key="1">
    <citation type="journal article" date="2020" name="Stud. Mycol.">
        <title>101 Dothideomycetes genomes: a test case for predicting lifestyles and emergence of pathogens.</title>
        <authorList>
            <person name="Haridas S."/>
            <person name="Albert R."/>
            <person name="Binder M."/>
            <person name="Bloem J."/>
            <person name="Labutti K."/>
            <person name="Salamov A."/>
            <person name="Andreopoulos B."/>
            <person name="Baker S."/>
            <person name="Barry K."/>
            <person name="Bills G."/>
            <person name="Bluhm B."/>
            <person name="Cannon C."/>
            <person name="Castanera R."/>
            <person name="Culley D."/>
            <person name="Daum C."/>
            <person name="Ezra D."/>
            <person name="Gonzalez J."/>
            <person name="Henrissat B."/>
            <person name="Kuo A."/>
            <person name="Liang C."/>
            <person name="Lipzen A."/>
            <person name="Lutzoni F."/>
            <person name="Magnuson J."/>
            <person name="Mondo S."/>
            <person name="Nolan M."/>
            <person name="Ohm R."/>
            <person name="Pangilinan J."/>
            <person name="Park H.-J."/>
            <person name="Ramirez L."/>
            <person name="Alfaro M."/>
            <person name="Sun H."/>
            <person name="Tritt A."/>
            <person name="Yoshinaga Y."/>
            <person name="Zwiers L.-H."/>
            <person name="Turgeon B."/>
            <person name="Goodwin S."/>
            <person name="Spatafora J."/>
            <person name="Crous P."/>
            <person name="Grigoriev I."/>
        </authorList>
    </citation>
    <scope>NUCLEOTIDE SEQUENCE</scope>
    <source>
        <strain evidence="2">CBS 279.74</strain>
    </source>
</reference>
<organism evidence="2 3">
    <name type="scientific">Pleomassaria siparia CBS 279.74</name>
    <dbReference type="NCBI Taxonomy" id="1314801"/>
    <lineage>
        <taxon>Eukaryota</taxon>
        <taxon>Fungi</taxon>
        <taxon>Dikarya</taxon>
        <taxon>Ascomycota</taxon>
        <taxon>Pezizomycotina</taxon>
        <taxon>Dothideomycetes</taxon>
        <taxon>Pleosporomycetidae</taxon>
        <taxon>Pleosporales</taxon>
        <taxon>Pleomassariaceae</taxon>
        <taxon>Pleomassaria</taxon>
    </lineage>
</organism>